<comment type="similarity">
    <text evidence="2 4">Belongs to the bacterial solute-binding protein 3 family.</text>
</comment>
<feature type="chain" id="PRO_5015930043" description="Solute-binding protein family 3/N-terminal domain-containing protein" evidence="5">
    <location>
        <begin position="22"/>
        <end position="250"/>
    </location>
</feature>
<comment type="caution">
    <text evidence="7">The sequence shown here is derived from an EMBL/GenBank/DDBJ whole genome shotgun (WGS) entry which is preliminary data.</text>
</comment>
<dbReference type="AlphaFoldDB" id="A0A2W5Q3N2"/>
<evidence type="ECO:0000256" key="3">
    <source>
        <dbReference type="ARBA" id="ARBA00022729"/>
    </source>
</evidence>
<name>A0A2W5Q3N2_RHOSU</name>
<dbReference type="SMART" id="SM00062">
    <property type="entry name" value="PBPb"/>
    <property type="match status" value="1"/>
</dbReference>
<evidence type="ECO:0000256" key="1">
    <source>
        <dbReference type="ARBA" id="ARBA00004196"/>
    </source>
</evidence>
<dbReference type="PANTHER" id="PTHR35936:SF17">
    <property type="entry name" value="ARGININE-BINDING EXTRACELLULAR PROTEIN ARTP"/>
    <property type="match status" value="1"/>
</dbReference>
<dbReference type="InterPro" id="IPR018313">
    <property type="entry name" value="SBP_3_CS"/>
</dbReference>
<organism evidence="7 8">
    <name type="scientific">Rhodovulum sulfidophilum</name>
    <name type="common">Rhodobacter sulfidophilus</name>
    <dbReference type="NCBI Taxonomy" id="35806"/>
    <lineage>
        <taxon>Bacteria</taxon>
        <taxon>Pseudomonadati</taxon>
        <taxon>Pseudomonadota</taxon>
        <taxon>Alphaproteobacteria</taxon>
        <taxon>Rhodobacterales</taxon>
        <taxon>Paracoccaceae</taxon>
        <taxon>Rhodovulum</taxon>
    </lineage>
</organism>
<evidence type="ECO:0000256" key="4">
    <source>
        <dbReference type="RuleBase" id="RU003744"/>
    </source>
</evidence>
<evidence type="ECO:0000313" key="8">
    <source>
        <dbReference type="Proteomes" id="UP000249185"/>
    </source>
</evidence>
<evidence type="ECO:0000313" key="7">
    <source>
        <dbReference type="EMBL" id="PZQ49363.1"/>
    </source>
</evidence>
<protein>
    <recommendedName>
        <fullName evidence="6">Solute-binding protein family 3/N-terminal domain-containing protein</fullName>
    </recommendedName>
</protein>
<feature type="signal peptide" evidence="5">
    <location>
        <begin position="1"/>
        <end position="21"/>
    </location>
</feature>
<dbReference type="Pfam" id="PF00497">
    <property type="entry name" value="SBP_bac_3"/>
    <property type="match status" value="1"/>
</dbReference>
<evidence type="ECO:0000256" key="2">
    <source>
        <dbReference type="ARBA" id="ARBA00010333"/>
    </source>
</evidence>
<dbReference type="EMBL" id="QFPW01000007">
    <property type="protein sequence ID" value="PZQ49363.1"/>
    <property type="molecule type" value="Genomic_DNA"/>
</dbReference>
<gene>
    <name evidence="7" type="ORF">DI556_10840</name>
</gene>
<dbReference type="SUPFAM" id="SSF53850">
    <property type="entry name" value="Periplasmic binding protein-like II"/>
    <property type="match status" value="1"/>
</dbReference>
<feature type="domain" description="Solute-binding protein family 3/N-terminal" evidence="6">
    <location>
        <begin position="21"/>
        <end position="245"/>
    </location>
</feature>
<comment type="subcellular location">
    <subcellularLocation>
        <location evidence="1">Cell envelope</location>
    </subcellularLocation>
</comment>
<proteinExistence type="inferred from homology"/>
<dbReference type="PROSITE" id="PS01039">
    <property type="entry name" value="SBP_BACTERIAL_3"/>
    <property type="match status" value="1"/>
</dbReference>
<dbReference type="InterPro" id="IPR001638">
    <property type="entry name" value="Solute-binding_3/MltF_N"/>
</dbReference>
<dbReference type="Gene3D" id="3.40.190.10">
    <property type="entry name" value="Periplasmic binding protein-like II"/>
    <property type="match status" value="2"/>
</dbReference>
<dbReference type="GO" id="GO:0030313">
    <property type="term" value="C:cell envelope"/>
    <property type="evidence" value="ECO:0007669"/>
    <property type="project" value="UniProtKB-SubCell"/>
</dbReference>
<evidence type="ECO:0000259" key="6">
    <source>
        <dbReference type="SMART" id="SM00062"/>
    </source>
</evidence>
<keyword evidence="3 5" id="KW-0732">Signal</keyword>
<dbReference type="Proteomes" id="UP000249185">
    <property type="component" value="Unassembled WGS sequence"/>
</dbReference>
<accession>A0A2W5Q3N2</accession>
<evidence type="ECO:0000256" key="5">
    <source>
        <dbReference type="SAM" id="SignalP"/>
    </source>
</evidence>
<reference evidence="7 8" key="1">
    <citation type="submission" date="2017-08" db="EMBL/GenBank/DDBJ databases">
        <title>Infants hospitalized years apart are colonized by the same room-sourced microbial strains.</title>
        <authorList>
            <person name="Brooks B."/>
            <person name="Olm M.R."/>
            <person name="Firek B.A."/>
            <person name="Baker R."/>
            <person name="Thomas B.C."/>
            <person name="Morowitz M.J."/>
            <person name="Banfield J.F."/>
        </authorList>
    </citation>
    <scope>NUCLEOTIDE SEQUENCE [LARGE SCALE GENOMIC DNA]</scope>
    <source>
        <strain evidence="7">S2_005_002_R2_34</strain>
    </source>
</reference>
<dbReference type="PANTHER" id="PTHR35936">
    <property type="entry name" value="MEMBRANE-BOUND LYTIC MUREIN TRANSGLYCOSYLASE F"/>
    <property type="match status" value="1"/>
</dbReference>
<sequence>MKFLTGAAAALLIGAGQPALALGICFEGTYPPFSELADDGTPIGFDIDVAQALCAALGEQCDFVQTDWADMIPALTGKRCDAIVASMSDTPERRERIAFTAPYYRSPIRFVGPATEAGPDWPGSRPIGVQLGTINQTYMEAHFPATPLRLYGNQEHLLLDLYAGRVDAVLGEVAQLDTGFLRTPAGEGFVFIGAPMFDPAIQGSGAAIGVRGEDTGLRDRLNAALWELREAGALRAISERYFDTDITAAD</sequence>